<dbReference type="EMBL" id="UOFF01000007">
    <property type="protein sequence ID" value="VAW52802.1"/>
    <property type="molecule type" value="Genomic_DNA"/>
</dbReference>
<proteinExistence type="predicted"/>
<protein>
    <recommendedName>
        <fullName evidence="6">Glycosyltransferase 2-like domain-containing protein</fullName>
    </recommendedName>
</protein>
<organism evidence="7">
    <name type="scientific">hydrothermal vent metagenome</name>
    <dbReference type="NCBI Taxonomy" id="652676"/>
    <lineage>
        <taxon>unclassified sequences</taxon>
        <taxon>metagenomes</taxon>
        <taxon>ecological metagenomes</taxon>
    </lineage>
</organism>
<dbReference type="CDD" id="cd02522">
    <property type="entry name" value="GT_2_like_a"/>
    <property type="match status" value="1"/>
</dbReference>
<dbReference type="InterPro" id="IPR026461">
    <property type="entry name" value="Trfase_2_rSAM/seldom_assoc"/>
</dbReference>
<gene>
    <name evidence="7" type="ORF">MNBD_GAMMA07-1943</name>
</gene>
<name>A0A3B0WNS1_9ZZZZ</name>
<comment type="subcellular location">
    <subcellularLocation>
        <location evidence="1">Cell membrane</location>
    </subcellularLocation>
</comment>
<dbReference type="PANTHER" id="PTHR43646">
    <property type="entry name" value="GLYCOSYLTRANSFERASE"/>
    <property type="match status" value="1"/>
</dbReference>
<evidence type="ECO:0000256" key="1">
    <source>
        <dbReference type="ARBA" id="ARBA00004236"/>
    </source>
</evidence>
<reference evidence="7" key="1">
    <citation type="submission" date="2018-06" db="EMBL/GenBank/DDBJ databases">
        <authorList>
            <person name="Zhirakovskaya E."/>
        </authorList>
    </citation>
    <scope>NUCLEOTIDE SEQUENCE</scope>
</reference>
<dbReference type="GO" id="GO:0005886">
    <property type="term" value="C:plasma membrane"/>
    <property type="evidence" value="ECO:0007669"/>
    <property type="project" value="UniProtKB-SubCell"/>
</dbReference>
<keyword evidence="5" id="KW-0472">Membrane</keyword>
<evidence type="ECO:0000313" key="7">
    <source>
        <dbReference type="EMBL" id="VAW52802.1"/>
    </source>
</evidence>
<sequence length="230" mass="26227">MKPLTLSIIIPCLNESTHIVSSLKKLQKIRSKGHEIILCDGGSKDNTLALANNLADHILNTQPGRAKQMNMGAQIASGDVLCFLHADTIIPANFEAIITHELHQSDKIWGRFNIKLSNSFWPYRVISWFINTRSCMSGVATGDQGIFIYKENFLKLKGYADIPLMEDIEISKRLRKTSRPICINKSFLITSSRRWEQFGIFKTVILMWHLRLRYFLGASPTELAKFYHNS</sequence>
<dbReference type="AlphaFoldDB" id="A0A3B0WNS1"/>
<evidence type="ECO:0000256" key="4">
    <source>
        <dbReference type="ARBA" id="ARBA00022679"/>
    </source>
</evidence>
<keyword evidence="3" id="KW-0328">Glycosyltransferase</keyword>
<evidence type="ECO:0000256" key="5">
    <source>
        <dbReference type="ARBA" id="ARBA00023136"/>
    </source>
</evidence>
<evidence type="ECO:0000256" key="3">
    <source>
        <dbReference type="ARBA" id="ARBA00022676"/>
    </source>
</evidence>
<evidence type="ECO:0000259" key="6">
    <source>
        <dbReference type="Pfam" id="PF00535"/>
    </source>
</evidence>
<dbReference type="InterPro" id="IPR001173">
    <property type="entry name" value="Glyco_trans_2-like"/>
</dbReference>
<keyword evidence="4" id="KW-0808">Transferase</keyword>
<dbReference type="Pfam" id="PF00535">
    <property type="entry name" value="Glycos_transf_2"/>
    <property type="match status" value="1"/>
</dbReference>
<keyword evidence="2" id="KW-1003">Cell membrane</keyword>
<accession>A0A3B0WNS1</accession>
<feature type="domain" description="Glycosyltransferase 2-like" evidence="6">
    <location>
        <begin position="7"/>
        <end position="97"/>
    </location>
</feature>
<dbReference type="GO" id="GO:0016757">
    <property type="term" value="F:glycosyltransferase activity"/>
    <property type="evidence" value="ECO:0007669"/>
    <property type="project" value="UniProtKB-KW"/>
</dbReference>
<dbReference type="SUPFAM" id="SSF53448">
    <property type="entry name" value="Nucleotide-diphospho-sugar transferases"/>
    <property type="match status" value="1"/>
</dbReference>
<dbReference type="NCBIfam" id="TIGR04283">
    <property type="entry name" value="glyco_like_mftF"/>
    <property type="match status" value="1"/>
</dbReference>
<evidence type="ECO:0000256" key="2">
    <source>
        <dbReference type="ARBA" id="ARBA00022475"/>
    </source>
</evidence>
<dbReference type="Gene3D" id="3.90.550.10">
    <property type="entry name" value="Spore Coat Polysaccharide Biosynthesis Protein SpsA, Chain A"/>
    <property type="match status" value="1"/>
</dbReference>
<dbReference type="PANTHER" id="PTHR43646:SF2">
    <property type="entry name" value="GLYCOSYLTRANSFERASE 2-LIKE DOMAIN-CONTAINING PROTEIN"/>
    <property type="match status" value="1"/>
</dbReference>
<dbReference type="InterPro" id="IPR029044">
    <property type="entry name" value="Nucleotide-diphossugar_trans"/>
</dbReference>